<evidence type="ECO:0000313" key="3">
    <source>
        <dbReference type="Proteomes" id="UP000606730"/>
    </source>
</evidence>
<dbReference type="Gene3D" id="3.40.50.2300">
    <property type="match status" value="1"/>
</dbReference>
<feature type="compositionally biased region" description="Polar residues" evidence="1">
    <location>
        <begin position="1"/>
        <end position="19"/>
    </location>
</feature>
<feature type="compositionally biased region" description="Basic residues" evidence="1">
    <location>
        <begin position="80"/>
        <end position="89"/>
    </location>
</feature>
<dbReference type="Proteomes" id="UP000606730">
    <property type="component" value="Unassembled WGS sequence"/>
</dbReference>
<dbReference type="InterPro" id="IPR028082">
    <property type="entry name" value="Peripla_BP_I"/>
</dbReference>
<dbReference type="RefSeq" id="WP_095596967.1">
    <property type="nucleotide sequence ID" value="NZ_BMKN01000001.1"/>
</dbReference>
<feature type="region of interest" description="Disordered" evidence="1">
    <location>
        <begin position="1"/>
        <end position="20"/>
    </location>
</feature>
<protein>
    <submittedName>
        <fullName evidence="2">Uncharacterized protein</fullName>
    </submittedName>
</protein>
<proteinExistence type="predicted"/>
<comment type="caution">
    <text evidence="2">The sequence shown here is derived from an EMBL/GenBank/DDBJ whole genome shotgun (WGS) entry which is preliminary data.</text>
</comment>
<reference evidence="2" key="2">
    <citation type="submission" date="2020-09" db="EMBL/GenBank/DDBJ databases">
        <authorList>
            <person name="Sun Q."/>
            <person name="Zhou Y."/>
        </authorList>
    </citation>
    <scope>NUCLEOTIDE SEQUENCE</scope>
    <source>
        <strain evidence="2">CGMCC 1.16012</strain>
    </source>
</reference>
<dbReference type="EMBL" id="BMKN01000001">
    <property type="protein sequence ID" value="GGE36833.1"/>
    <property type="molecule type" value="Genomic_DNA"/>
</dbReference>
<gene>
    <name evidence="2" type="ORF">GCM10011517_00700</name>
</gene>
<feature type="region of interest" description="Disordered" evidence="1">
    <location>
        <begin position="70"/>
        <end position="89"/>
    </location>
</feature>
<reference evidence="2" key="1">
    <citation type="journal article" date="2014" name="Int. J. Syst. Evol. Microbiol.">
        <title>Complete genome sequence of Corynebacterium casei LMG S-19264T (=DSM 44701T), isolated from a smear-ripened cheese.</title>
        <authorList>
            <consortium name="US DOE Joint Genome Institute (JGI-PGF)"/>
            <person name="Walter F."/>
            <person name="Albersmeier A."/>
            <person name="Kalinowski J."/>
            <person name="Ruckert C."/>
        </authorList>
    </citation>
    <scope>NUCLEOTIDE SEQUENCE</scope>
    <source>
        <strain evidence="2">CGMCC 1.16012</strain>
    </source>
</reference>
<keyword evidence="3" id="KW-1185">Reference proteome</keyword>
<name>A0A917EG16_9RHOB</name>
<evidence type="ECO:0000256" key="1">
    <source>
        <dbReference type="SAM" id="MobiDB-lite"/>
    </source>
</evidence>
<dbReference type="AlphaFoldDB" id="A0A917EG16"/>
<dbReference type="SUPFAM" id="SSF53822">
    <property type="entry name" value="Periplasmic binding protein-like I"/>
    <property type="match status" value="1"/>
</dbReference>
<dbReference type="OrthoDB" id="9773673at2"/>
<organism evidence="2 3">
    <name type="scientific">Actibacterium pelagium</name>
    <dbReference type="NCBI Taxonomy" id="2029103"/>
    <lineage>
        <taxon>Bacteria</taxon>
        <taxon>Pseudomonadati</taxon>
        <taxon>Pseudomonadota</taxon>
        <taxon>Alphaproteobacteria</taxon>
        <taxon>Rhodobacterales</taxon>
        <taxon>Roseobacteraceae</taxon>
        <taxon>Actibacterium</taxon>
    </lineage>
</organism>
<evidence type="ECO:0000313" key="2">
    <source>
        <dbReference type="EMBL" id="GGE36833.1"/>
    </source>
</evidence>
<sequence>MPLSGTQKTSACLTKNGNNPAFEGARIGARRVAWAYSSALDDTLNEAKARGIPVVSFVSRSENVVPDYFVTSDNRDRGNTRRRRRANVE</sequence>
<accession>A0A917EG16</accession>